<feature type="compositionally biased region" description="Basic and acidic residues" evidence="1">
    <location>
        <begin position="18"/>
        <end position="28"/>
    </location>
</feature>
<sequence length="107" mass="11693">MDDQGNEVPKVGGTDSLSDWRAETLKEEPKPSILQKLRSIFRRNKTVMVSSGSEPKKEMTGAEADAQAQAELEKAQVEAPPGAEVKLEDRGGGTREVVTRIPDEQTE</sequence>
<comment type="caution">
    <text evidence="2">The sequence shown here is derived from an EMBL/GenBank/DDBJ whole genome shotgun (WGS) entry which is preliminary data.</text>
</comment>
<gene>
    <name evidence="2" type="ORF">A3A65_01090</name>
</gene>
<dbReference type="Proteomes" id="UP000176723">
    <property type="component" value="Unassembled WGS sequence"/>
</dbReference>
<proteinExistence type="predicted"/>
<reference evidence="2 3" key="1">
    <citation type="journal article" date="2016" name="Nat. Commun.">
        <title>Thousands of microbial genomes shed light on interconnected biogeochemical processes in an aquifer system.</title>
        <authorList>
            <person name="Anantharaman K."/>
            <person name="Brown C.T."/>
            <person name="Hug L.A."/>
            <person name="Sharon I."/>
            <person name="Castelle C.J."/>
            <person name="Probst A.J."/>
            <person name="Thomas B.C."/>
            <person name="Singh A."/>
            <person name="Wilkins M.J."/>
            <person name="Karaoz U."/>
            <person name="Brodie E.L."/>
            <person name="Williams K.H."/>
            <person name="Hubbard S.S."/>
            <person name="Banfield J.F."/>
        </authorList>
    </citation>
    <scope>NUCLEOTIDE SEQUENCE [LARGE SCALE GENOMIC DNA]</scope>
</reference>
<feature type="region of interest" description="Disordered" evidence="1">
    <location>
        <begin position="47"/>
        <end position="107"/>
    </location>
</feature>
<name>A0A1G1VZJ4_9BACT</name>
<organism evidence="2 3">
    <name type="scientific">Candidatus Chisholmbacteria bacterium RIFCSPLOWO2_01_FULL_49_14</name>
    <dbReference type="NCBI Taxonomy" id="1797593"/>
    <lineage>
        <taxon>Bacteria</taxon>
        <taxon>Candidatus Chisholmiibacteriota</taxon>
    </lineage>
</organism>
<evidence type="ECO:0000256" key="1">
    <source>
        <dbReference type="SAM" id="MobiDB-lite"/>
    </source>
</evidence>
<dbReference type="STRING" id="1797593.A3A65_01090"/>
<feature type="region of interest" description="Disordered" evidence="1">
    <location>
        <begin position="1"/>
        <end position="28"/>
    </location>
</feature>
<protein>
    <submittedName>
        <fullName evidence="2">Uncharacterized protein</fullName>
    </submittedName>
</protein>
<feature type="compositionally biased region" description="Basic and acidic residues" evidence="1">
    <location>
        <begin position="85"/>
        <end position="107"/>
    </location>
</feature>
<accession>A0A1G1VZJ4</accession>
<evidence type="ECO:0000313" key="2">
    <source>
        <dbReference type="EMBL" id="OGY20754.1"/>
    </source>
</evidence>
<dbReference type="EMBL" id="MHCL01000023">
    <property type="protein sequence ID" value="OGY20754.1"/>
    <property type="molecule type" value="Genomic_DNA"/>
</dbReference>
<evidence type="ECO:0000313" key="3">
    <source>
        <dbReference type="Proteomes" id="UP000176723"/>
    </source>
</evidence>
<dbReference type="AlphaFoldDB" id="A0A1G1VZJ4"/>